<comment type="caution">
    <text evidence="2">The sequence shown here is derived from an EMBL/GenBank/DDBJ whole genome shotgun (WGS) entry which is preliminary data.</text>
</comment>
<accession>A0A5D0U640</accession>
<proteinExistence type="predicted"/>
<evidence type="ECO:0000313" key="3">
    <source>
        <dbReference type="Proteomes" id="UP000322634"/>
    </source>
</evidence>
<dbReference type="RefSeq" id="WP_148351788.1">
    <property type="nucleotide sequence ID" value="NZ_JBHSBF010000043.1"/>
</dbReference>
<feature type="compositionally biased region" description="Pro residues" evidence="1">
    <location>
        <begin position="351"/>
        <end position="395"/>
    </location>
</feature>
<sequence>MHGDLEDLYDAHAHRLYAHCWSLLGDHGPADALRDTLTMAIRRAPRGEVVLWLHRLTRTVCAERGAFSHDGCAEFDNVDTDPLLNAADRLPVRQREALLLAAGEWLDVDDIAYVLGLEQGAVRELLDEARTGLERLVLDDLLRGATDPAEHPDIIAAFEQGRLPHLLARRAPGLVPAPLRQHVLGVDEQEHEPDESRTLGTTGTHGAFSAQSTHSTIGTHRAYGAVGAIGGGSAALERSFVSSESGTDAGEERGRRRWTLVAAGAAAGAAATLVVSLLTWPSANHGAVNALPPPDRTTSPGTSDGGPEQPGGTTPETGAPVPTPTTAKRSDEKPLTKDGRNASGLQKTPQPETPSTPPPDDPPPNSGSPPPEWWQQSTPPPPSSPPQRQQPPPDADPGASRENPNDSRQNQSDPGGTVIRNAAPPSVPPSLGGSVRQ</sequence>
<keyword evidence="3" id="KW-1185">Reference proteome</keyword>
<protein>
    <submittedName>
        <fullName evidence="2">Uncharacterized protein</fullName>
    </submittedName>
</protein>
<gene>
    <name evidence="2" type="ORF">FXF65_21530</name>
</gene>
<feature type="compositionally biased region" description="Basic and acidic residues" evidence="1">
    <location>
        <begin position="328"/>
        <end position="340"/>
    </location>
</feature>
<feature type="region of interest" description="Disordered" evidence="1">
    <location>
        <begin position="286"/>
        <end position="437"/>
    </location>
</feature>
<evidence type="ECO:0000313" key="2">
    <source>
        <dbReference type="EMBL" id="TYC13092.1"/>
    </source>
</evidence>
<dbReference type="SUPFAM" id="SSF88659">
    <property type="entry name" value="Sigma3 and sigma4 domains of RNA polymerase sigma factors"/>
    <property type="match status" value="1"/>
</dbReference>
<name>A0A5D0U640_9ACTN</name>
<evidence type="ECO:0000256" key="1">
    <source>
        <dbReference type="SAM" id="MobiDB-lite"/>
    </source>
</evidence>
<dbReference type="OrthoDB" id="3492533at2"/>
<dbReference type="Gene3D" id="1.20.140.160">
    <property type="match status" value="1"/>
</dbReference>
<feature type="compositionally biased region" description="Low complexity" evidence="1">
    <location>
        <begin position="305"/>
        <end position="327"/>
    </location>
</feature>
<dbReference type="InterPro" id="IPR013324">
    <property type="entry name" value="RNA_pol_sigma_r3/r4-like"/>
</dbReference>
<organism evidence="2 3">
    <name type="scientific">Actinomadura syzygii</name>
    <dbReference type="NCBI Taxonomy" id="1427538"/>
    <lineage>
        <taxon>Bacteria</taxon>
        <taxon>Bacillati</taxon>
        <taxon>Actinomycetota</taxon>
        <taxon>Actinomycetes</taxon>
        <taxon>Streptosporangiales</taxon>
        <taxon>Thermomonosporaceae</taxon>
        <taxon>Actinomadura</taxon>
    </lineage>
</organism>
<dbReference type="EMBL" id="VSFF01000008">
    <property type="protein sequence ID" value="TYC13092.1"/>
    <property type="molecule type" value="Genomic_DNA"/>
</dbReference>
<dbReference type="AlphaFoldDB" id="A0A5D0U640"/>
<reference evidence="2 3" key="1">
    <citation type="submission" date="2019-08" db="EMBL/GenBank/DDBJ databases">
        <title>Actinomadura sp. nov. CYP1-5 isolated from mountain soil.</title>
        <authorList>
            <person name="Songsumanus A."/>
            <person name="Kuncharoen N."/>
            <person name="Kudo T."/>
            <person name="Yuki M."/>
            <person name="Igarashi Y."/>
            <person name="Tanasupawat S."/>
        </authorList>
    </citation>
    <scope>NUCLEOTIDE SEQUENCE [LARGE SCALE GENOMIC DNA]</scope>
    <source>
        <strain evidence="2 3">GKU157</strain>
    </source>
</reference>
<dbReference type="Proteomes" id="UP000322634">
    <property type="component" value="Unassembled WGS sequence"/>
</dbReference>